<protein>
    <submittedName>
        <fullName evidence="1">Uncharacterized protein</fullName>
    </submittedName>
</protein>
<organism evidence="1 2">
    <name type="scientific">Scophthalmus maximus</name>
    <name type="common">Turbot</name>
    <name type="synonym">Psetta maxima</name>
    <dbReference type="NCBI Taxonomy" id="52904"/>
    <lineage>
        <taxon>Eukaryota</taxon>
        <taxon>Metazoa</taxon>
        <taxon>Chordata</taxon>
        <taxon>Craniata</taxon>
        <taxon>Vertebrata</taxon>
        <taxon>Euteleostomi</taxon>
        <taxon>Actinopterygii</taxon>
        <taxon>Neopterygii</taxon>
        <taxon>Teleostei</taxon>
        <taxon>Neoteleostei</taxon>
        <taxon>Acanthomorphata</taxon>
        <taxon>Carangaria</taxon>
        <taxon>Pleuronectiformes</taxon>
        <taxon>Pleuronectoidei</taxon>
        <taxon>Scophthalmidae</taxon>
        <taxon>Scophthalmus</taxon>
    </lineage>
</organism>
<dbReference type="EMBL" id="VEVO01000006">
    <property type="protein sequence ID" value="KAF0041260.1"/>
    <property type="molecule type" value="Genomic_DNA"/>
</dbReference>
<dbReference type="Proteomes" id="UP000438429">
    <property type="component" value="Unassembled WGS sequence"/>
</dbReference>
<dbReference type="AlphaFoldDB" id="A0A6A4TBR7"/>
<gene>
    <name evidence="1" type="ORF">F2P81_007158</name>
</gene>
<accession>A0A6A4TBR7</accession>
<name>A0A6A4TBR7_SCOMX</name>
<proteinExistence type="predicted"/>
<sequence>MQNQRLHQHFLLGEKTSPCLKCNIGESYLSVQLEELLDDDDDDEEDYCWSTRDASHPKGNSSSLFNTSVLSLSLTRSCSQSRQQPTWRSFLLRTQAGSLELWSTEQELSPCRSFRLRTHSLRIRAGNRARVMWPWEVRSVCLCAQARLLFGSSEVDPCLYVTNRASGQLTTTQPARSRVVSGPRRQPFFLRLHISRHLREC</sequence>
<reference evidence="1 2" key="1">
    <citation type="submission" date="2019-06" db="EMBL/GenBank/DDBJ databases">
        <title>Draft genomes of female and male turbot (Scophthalmus maximus).</title>
        <authorList>
            <person name="Xu H."/>
            <person name="Xu X.-W."/>
            <person name="Shao C."/>
            <person name="Chen S."/>
        </authorList>
    </citation>
    <scope>NUCLEOTIDE SEQUENCE [LARGE SCALE GENOMIC DNA]</scope>
    <source>
        <strain evidence="1">Ysfricsl-2016a</strain>
        <tissue evidence="1">Blood</tissue>
    </source>
</reference>
<evidence type="ECO:0000313" key="2">
    <source>
        <dbReference type="Proteomes" id="UP000438429"/>
    </source>
</evidence>
<comment type="caution">
    <text evidence="1">The sequence shown here is derived from an EMBL/GenBank/DDBJ whole genome shotgun (WGS) entry which is preliminary data.</text>
</comment>
<evidence type="ECO:0000313" key="1">
    <source>
        <dbReference type="EMBL" id="KAF0041260.1"/>
    </source>
</evidence>